<dbReference type="CDD" id="cd02440">
    <property type="entry name" value="AdoMet_MTases"/>
    <property type="match status" value="1"/>
</dbReference>
<evidence type="ECO:0000259" key="3">
    <source>
        <dbReference type="Pfam" id="PF13649"/>
    </source>
</evidence>
<sequence length="209" mass="24102">MDRNQVTFETWNKVASLYHEKFMNLEQYNDSYDKFCELVEKQGAAVFEVGCGPGNITRYLMNKRPDFQIHAIDYAPKMVELARINNPGVQCSIMDCRYMGEIQAIFDAVISGFCIPYLSREETSGFFKDCAKLLLPEGVLYFSAIKGDYHTSGYMKGSSGDEAYVYYYDEDILQALLFENRFSLLKVLYKNSNINGRPFTEMIFIARKN</sequence>
<dbReference type="EMBL" id="FQUU01000009">
    <property type="protein sequence ID" value="SHF34524.1"/>
    <property type="molecule type" value="Genomic_DNA"/>
</dbReference>
<feature type="domain" description="Methyltransferase" evidence="3">
    <location>
        <begin position="46"/>
        <end position="138"/>
    </location>
</feature>
<dbReference type="GO" id="GO:0032259">
    <property type="term" value="P:methylation"/>
    <property type="evidence" value="ECO:0007669"/>
    <property type="project" value="UniProtKB-KW"/>
</dbReference>
<evidence type="ECO:0000313" key="5">
    <source>
        <dbReference type="Proteomes" id="UP000184048"/>
    </source>
</evidence>
<dbReference type="AlphaFoldDB" id="A0A1M5AW90"/>
<organism evidence="4 5">
    <name type="scientific">Flavisolibacter ginsengisoli DSM 18119</name>
    <dbReference type="NCBI Taxonomy" id="1121884"/>
    <lineage>
        <taxon>Bacteria</taxon>
        <taxon>Pseudomonadati</taxon>
        <taxon>Bacteroidota</taxon>
        <taxon>Chitinophagia</taxon>
        <taxon>Chitinophagales</taxon>
        <taxon>Chitinophagaceae</taxon>
        <taxon>Flavisolibacter</taxon>
    </lineage>
</organism>
<dbReference type="InterPro" id="IPR041698">
    <property type="entry name" value="Methyltransf_25"/>
</dbReference>
<evidence type="ECO:0000313" key="4">
    <source>
        <dbReference type="EMBL" id="SHF34524.1"/>
    </source>
</evidence>
<name>A0A1M5AW90_9BACT</name>
<dbReference type="Proteomes" id="UP000184048">
    <property type="component" value="Unassembled WGS sequence"/>
</dbReference>
<protein>
    <submittedName>
        <fullName evidence="4">Methyltransferase domain-containing protein</fullName>
    </submittedName>
</protein>
<dbReference type="Gene3D" id="3.40.50.150">
    <property type="entry name" value="Vaccinia Virus protein VP39"/>
    <property type="match status" value="1"/>
</dbReference>
<proteinExistence type="predicted"/>
<dbReference type="SUPFAM" id="SSF53335">
    <property type="entry name" value="S-adenosyl-L-methionine-dependent methyltransferases"/>
    <property type="match status" value="1"/>
</dbReference>
<accession>A0A1M5AW90</accession>
<keyword evidence="2 4" id="KW-0808">Transferase</keyword>
<dbReference type="OrthoDB" id="597202at2"/>
<dbReference type="InterPro" id="IPR029063">
    <property type="entry name" value="SAM-dependent_MTases_sf"/>
</dbReference>
<gene>
    <name evidence="4" type="ORF">SAMN02745131_02381</name>
</gene>
<evidence type="ECO:0000256" key="2">
    <source>
        <dbReference type="ARBA" id="ARBA00022679"/>
    </source>
</evidence>
<keyword evidence="1 4" id="KW-0489">Methyltransferase</keyword>
<dbReference type="Pfam" id="PF13649">
    <property type="entry name" value="Methyltransf_25"/>
    <property type="match status" value="1"/>
</dbReference>
<dbReference type="STRING" id="1121884.SAMN02745131_02381"/>
<dbReference type="GO" id="GO:0008168">
    <property type="term" value="F:methyltransferase activity"/>
    <property type="evidence" value="ECO:0007669"/>
    <property type="project" value="UniProtKB-KW"/>
</dbReference>
<dbReference type="PANTHER" id="PTHR43861:SF1">
    <property type="entry name" value="TRANS-ACONITATE 2-METHYLTRANSFERASE"/>
    <property type="match status" value="1"/>
</dbReference>
<dbReference type="PANTHER" id="PTHR43861">
    <property type="entry name" value="TRANS-ACONITATE 2-METHYLTRANSFERASE-RELATED"/>
    <property type="match status" value="1"/>
</dbReference>
<reference evidence="4 5" key="1">
    <citation type="submission" date="2016-11" db="EMBL/GenBank/DDBJ databases">
        <authorList>
            <person name="Jaros S."/>
            <person name="Januszkiewicz K."/>
            <person name="Wedrychowicz H."/>
        </authorList>
    </citation>
    <scope>NUCLEOTIDE SEQUENCE [LARGE SCALE GENOMIC DNA]</scope>
    <source>
        <strain evidence="4 5">DSM 18119</strain>
    </source>
</reference>
<evidence type="ECO:0000256" key="1">
    <source>
        <dbReference type="ARBA" id="ARBA00022603"/>
    </source>
</evidence>
<keyword evidence="5" id="KW-1185">Reference proteome</keyword>